<evidence type="ECO:0000313" key="2">
    <source>
        <dbReference type="EMBL" id="SHK13385.1"/>
    </source>
</evidence>
<proteinExistence type="predicted"/>
<name>A0A1M6PZG6_9GAMM</name>
<keyword evidence="3" id="KW-1185">Reference proteome</keyword>
<protein>
    <recommendedName>
        <fullName evidence="4">TnsE C-terminal domain-containing protein</fullName>
    </recommendedName>
</protein>
<evidence type="ECO:0000313" key="3">
    <source>
        <dbReference type="Proteomes" id="UP000184497"/>
    </source>
</evidence>
<organism evidence="2 3">
    <name type="scientific">Marinobacter antarcticus</name>
    <dbReference type="NCBI Taxonomy" id="564117"/>
    <lineage>
        <taxon>Bacteria</taxon>
        <taxon>Pseudomonadati</taxon>
        <taxon>Pseudomonadota</taxon>
        <taxon>Gammaproteobacteria</taxon>
        <taxon>Pseudomonadales</taxon>
        <taxon>Marinobacteraceae</taxon>
        <taxon>Marinobacter</taxon>
    </lineage>
</organism>
<sequence>MLVVESSYENKERSPALKTEKCEFTLVNEPKPMRSASGVNWFRLKTDKGHIVRVRQLELARCLFLHNFHLARTAFRPDGLAGLAQVSKGDDSTTIKFTAMADYPQSNLKSKATLAHLSWLFLDRNARRSFGSVLDSWMESSSELWNFRFDPPTMEGWHIAGSGYYGVGDAGQVFTIDEVTCFHNPVFSHSKPIVIDHPSFNELLAKDHAGCTRPLIQRTDDDPLMELSLEPLLGKRLDRISDQGFRFSFDDKLKVRVQVNGKRYGVKPSVDFDSAPAPETSSPGHATVRGTGRELDYGINRIGDEAELISEELIEAEPTHRFKIFEDVVQQLGDRPDFSFKKKACFELPWPKGNNLVATKTMSGRPVQTYVALLRYQSVSVIVFEIDTESLRKVHTLSNLVVVFSEDASEGVKLVLQRCSTMGLYWDLDYIRSLNAAPKTCIHPHRVTKREGESVAVSPETYQDRWVDILERNIKALVRDIKRS</sequence>
<reference evidence="3" key="1">
    <citation type="submission" date="2016-11" db="EMBL/GenBank/DDBJ databases">
        <authorList>
            <person name="Varghese N."/>
            <person name="Submissions S."/>
        </authorList>
    </citation>
    <scope>NUCLEOTIDE SEQUENCE [LARGE SCALE GENOMIC DNA]</scope>
    <source>
        <strain evidence="3">CGMCC 1.10835</strain>
    </source>
</reference>
<gene>
    <name evidence="2" type="ORF">SAMN05216369_0606</name>
</gene>
<evidence type="ECO:0000256" key="1">
    <source>
        <dbReference type="SAM" id="MobiDB-lite"/>
    </source>
</evidence>
<dbReference type="Proteomes" id="UP000184497">
    <property type="component" value="Unassembled WGS sequence"/>
</dbReference>
<dbReference type="AlphaFoldDB" id="A0A1M6PZG6"/>
<accession>A0A1M6PZG6</accession>
<feature type="region of interest" description="Disordered" evidence="1">
    <location>
        <begin position="270"/>
        <end position="290"/>
    </location>
</feature>
<dbReference type="EMBL" id="FRAQ01000001">
    <property type="protein sequence ID" value="SHK13385.1"/>
    <property type="molecule type" value="Genomic_DNA"/>
</dbReference>
<evidence type="ECO:0008006" key="4">
    <source>
        <dbReference type="Google" id="ProtNLM"/>
    </source>
</evidence>